<reference evidence="5 6" key="1">
    <citation type="journal article" date="2016" name="Nat. Commun.">
        <title>Thousands of microbial genomes shed light on interconnected biogeochemical processes in an aquifer system.</title>
        <authorList>
            <person name="Anantharaman K."/>
            <person name="Brown C.T."/>
            <person name="Hug L.A."/>
            <person name="Sharon I."/>
            <person name="Castelle C.J."/>
            <person name="Probst A.J."/>
            <person name="Thomas B.C."/>
            <person name="Singh A."/>
            <person name="Wilkins M.J."/>
            <person name="Karaoz U."/>
            <person name="Brodie E.L."/>
            <person name="Williams K.H."/>
            <person name="Hubbard S.S."/>
            <person name="Banfield J.F."/>
        </authorList>
    </citation>
    <scope>NUCLEOTIDE SEQUENCE [LARGE SCALE GENOMIC DNA]</scope>
</reference>
<feature type="domain" description="6-phosphogluconate dehydrogenase C-terminal" evidence="4">
    <location>
        <begin position="174"/>
        <end position="309"/>
    </location>
</feature>
<evidence type="ECO:0000256" key="1">
    <source>
        <dbReference type="ARBA" id="ARBA00008419"/>
    </source>
</evidence>
<dbReference type="SMART" id="SM01350">
    <property type="entry name" value="6PGD"/>
    <property type="match status" value="1"/>
</dbReference>
<dbReference type="NCBIfam" id="TIGR00872">
    <property type="entry name" value="gnd_rel"/>
    <property type="match status" value="1"/>
</dbReference>
<evidence type="ECO:0000259" key="4">
    <source>
        <dbReference type="SMART" id="SM01350"/>
    </source>
</evidence>
<evidence type="ECO:0000256" key="3">
    <source>
        <dbReference type="ARBA" id="ARBA00023064"/>
    </source>
</evidence>
<dbReference type="InterPro" id="IPR006183">
    <property type="entry name" value="Pgluconate_DH"/>
</dbReference>
<proteinExistence type="inferred from homology"/>
<dbReference type="PANTHER" id="PTHR11811">
    <property type="entry name" value="6-PHOSPHOGLUCONATE DEHYDROGENASE"/>
    <property type="match status" value="1"/>
</dbReference>
<evidence type="ECO:0000313" key="6">
    <source>
        <dbReference type="Proteomes" id="UP000176864"/>
    </source>
</evidence>
<dbReference type="Proteomes" id="UP000176864">
    <property type="component" value="Unassembled WGS sequence"/>
</dbReference>
<dbReference type="InterPro" id="IPR006115">
    <property type="entry name" value="6PGDH_NADP-bd"/>
</dbReference>
<dbReference type="GO" id="GO:0050661">
    <property type="term" value="F:NADP binding"/>
    <property type="evidence" value="ECO:0007669"/>
    <property type="project" value="InterPro"/>
</dbReference>
<dbReference type="InterPro" id="IPR036291">
    <property type="entry name" value="NAD(P)-bd_dom_sf"/>
</dbReference>
<dbReference type="Pfam" id="PF00393">
    <property type="entry name" value="6PGD"/>
    <property type="match status" value="1"/>
</dbReference>
<dbReference type="InterPro" id="IPR013328">
    <property type="entry name" value="6PGD_dom2"/>
</dbReference>
<dbReference type="GO" id="GO:0019521">
    <property type="term" value="P:D-gluconate metabolic process"/>
    <property type="evidence" value="ECO:0007669"/>
    <property type="project" value="UniProtKB-KW"/>
</dbReference>
<name>A0A1F5NKP2_9BACT</name>
<organism evidence="5 6">
    <name type="scientific">Candidatus Doudnabacteria bacterium RIFCSPHIGHO2_01_FULL_46_14</name>
    <dbReference type="NCBI Taxonomy" id="1817824"/>
    <lineage>
        <taxon>Bacteria</taxon>
        <taxon>Candidatus Doudnaibacteriota</taxon>
    </lineage>
</organism>
<protein>
    <submittedName>
        <fullName evidence="5">6-phosphogluconate dehydrogenase (Decarboxylating)</fullName>
    </submittedName>
</protein>
<dbReference type="EMBL" id="MFEK01000014">
    <property type="protein sequence ID" value="OGE78188.1"/>
    <property type="molecule type" value="Genomic_DNA"/>
</dbReference>
<accession>A0A1F5NKP2</accession>
<dbReference type="InterPro" id="IPR006114">
    <property type="entry name" value="6PGDH_C"/>
</dbReference>
<evidence type="ECO:0000313" key="5">
    <source>
        <dbReference type="EMBL" id="OGE78188.1"/>
    </source>
</evidence>
<dbReference type="Pfam" id="PF03446">
    <property type="entry name" value="NAD_binding_2"/>
    <property type="match status" value="1"/>
</dbReference>
<gene>
    <name evidence="5" type="ORF">A2751_03450</name>
</gene>
<dbReference type="GO" id="GO:0004616">
    <property type="term" value="F:phosphogluconate dehydrogenase (decarboxylating) activity"/>
    <property type="evidence" value="ECO:0007669"/>
    <property type="project" value="InterPro"/>
</dbReference>
<dbReference type="PRINTS" id="PR00076">
    <property type="entry name" value="6PGDHDRGNASE"/>
</dbReference>
<dbReference type="AlphaFoldDB" id="A0A1F5NKP2"/>
<dbReference type="NCBIfam" id="NF007161">
    <property type="entry name" value="PRK09599.1"/>
    <property type="match status" value="1"/>
</dbReference>
<keyword evidence="2" id="KW-0560">Oxidoreductase</keyword>
<dbReference type="STRING" id="1817824.A2751_03450"/>
<comment type="similarity">
    <text evidence="1">Belongs to the 6-phosphogluconate dehydrogenase family.</text>
</comment>
<dbReference type="InterPro" id="IPR008927">
    <property type="entry name" value="6-PGluconate_DH-like_C_sf"/>
</dbReference>
<evidence type="ECO:0000256" key="2">
    <source>
        <dbReference type="ARBA" id="ARBA00023002"/>
    </source>
</evidence>
<dbReference type="SUPFAM" id="SSF48179">
    <property type="entry name" value="6-phosphogluconate dehydrogenase C-terminal domain-like"/>
    <property type="match status" value="1"/>
</dbReference>
<dbReference type="SUPFAM" id="SSF51735">
    <property type="entry name" value="NAD(P)-binding Rossmann-fold domains"/>
    <property type="match status" value="1"/>
</dbReference>
<dbReference type="InterPro" id="IPR004849">
    <property type="entry name" value="6DGDH_YqeC"/>
</dbReference>
<keyword evidence="3" id="KW-0311">Gluconate utilization</keyword>
<comment type="caution">
    <text evidence="5">The sequence shown here is derived from an EMBL/GenBank/DDBJ whole genome shotgun (WGS) entry which is preliminary data.</text>
</comment>
<dbReference type="GO" id="GO:0006098">
    <property type="term" value="P:pentose-phosphate shunt"/>
    <property type="evidence" value="ECO:0007669"/>
    <property type="project" value="InterPro"/>
</dbReference>
<dbReference type="Gene3D" id="1.10.1040.10">
    <property type="entry name" value="N-(1-d-carboxylethyl)-l-norvaline Dehydrogenase, domain 2"/>
    <property type="match status" value="1"/>
</dbReference>
<sequence length="309" mass="34113">MAHQVTIGIMGLGRMGAQIARRLHTNKFNIIAWNRSPGPREEFAKFGGQVAETPEQLITEIDSPRIVWLMLPAGDLVDEFLFGPKALSLSKGDIVIDGGNSFYRDSQIRAKKLAEQGIHFFDSGTSGGVWGERNGFSIMVGGPKEIWPRVEPVFKALAAGNGENFGLVGPNGAGHFVKMVHNAIEYGMMEAIAEGFGVLKASEFKNLDFSQVAHIWSKGSVVSSWLVDLAKNIFDTEDLDNVVGYVHHTGEGKWTVDEAKRLGVNVPVMEDAFRVRQESEKPENQEIFSNKIVALLRKQFGGHEVKYKK</sequence>
<dbReference type="Gene3D" id="3.40.50.720">
    <property type="entry name" value="NAD(P)-binding Rossmann-like Domain"/>
    <property type="match status" value="1"/>
</dbReference>